<evidence type="ECO:0000313" key="2">
    <source>
        <dbReference type="Proteomes" id="UP001603013"/>
    </source>
</evidence>
<dbReference type="GO" id="GO:0005524">
    <property type="term" value="F:ATP binding"/>
    <property type="evidence" value="ECO:0007669"/>
    <property type="project" value="UniProtKB-KW"/>
</dbReference>
<protein>
    <submittedName>
        <fullName evidence="1">ATP-binding protein</fullName>
    </submittedName>
</protein>
<organism evidence="1 2">
    <name type="scientific">Streptomyces lateritius</name>
    <dbReference type="NCBI Taxonomy" id="67313"/>
    <lineage>
        <taxon>Bacteria</taxon>
        <taxon>Bacillati</taxon>
        <taxon>Actinomycetota</taxon>
        <taxon>Actinomycetes</taxon>
        <taxon>Kitasatosporales</taxon>
        <taxon>Streptomycetaceae</taxon>
        <taxon>Streptomyces</taxon>
    </lineage>
</organism>
<evidence type="ECO:0000313" key="1">
    <source>
        <dbReference type="EMBL" id="MFF8276756.1"/>
    </source>
</evidence>
<dbReference type="RefSeq" id="WP_391934155.1">
    <property type="nucleotide sequence ID" value="NZ_JBIBSM010000005.1"/>
</dbReference>
<keyword evidence="1" id="KW-0067">ATP-binding</keyword>
<name>A0ABW6YA99_9ACTN</name>
<dbReference type="EMBL" id="JBIBSM010000005">
    <property type="protein sequence ID" value="MFF8276756.1"/>
    <property type="molecule type" value="Genomic_DNA"/>
</dbReference>
<sequence length="123" mass="13094">MNTDPTQPWGVAIDYAGRAVVAENGHTLNVRVYDNSLGYTLELDPVTGQYPSVYVTAELTEKDAGDAFLRGSGLIIVHARDGVPAVPDPAAVQRAVEAALADFERRRAAYATLCATWAPPPAP</sequence>
<keyword evidence="1" id="KW-0547">Nucleotide-binding</keyword>
<keyword evidence="2" id="KW-1185">Reference proteome</keyword>
<comment type="caution">
    <text evidence="1">The sequence shown here is derived from an EMBL/GenBank/DDBJ whole genome shotgun (WGS) entry which is preliminary data.</text>
</comment>
<accession>A0ABW6YA99</accession>
<reference evidence="1 2" key="1">
    <citation type="submission" date="2024-10" db="EMBL/GenBank/DDBJ databases">
        <title>The Natural Products Discovery Center: Release of the First 8490 Sequenced Strains for Exploring Actinobacteria Biosynthetic Diversity.</title>
        <authorList>
            <person name="Kalkreuter E."/>
            <person name="Kautsar S.A."/>
            <person name="Yang D."/>
            <person name="Bader C.D."/>
            <person name="Teijaro C.N."/>
            <person name="Fluegel L."/>
            <person name="Davis C.M."/>
            <person name="Simpson J.R."/>
            <person name="Lauterbach L."/>
            <person name="Steele A.D."/>
            <person name="Gui C."/>
            <person name="Meng S."/>
            <person name="Li G."/>
            <person name="Viehrig K."/>
            <person name="Ye F."/>
            <person name="Su P."/>
            <person name="Kiefer A.F."/>
            <person name="Nichols A."/>
            <person name="Cepeda A.J."/>
            <person name="Yan W."/>
            <person name="Fan B."/>
            <person name="Jiang Y."/>
            <person name="Adhikari A."/>
            <person name="Zheng C.-J."/>
            <person name="Schuster L."/>
            <person name="Cowan T.M."/>
            <person name="Smanski M.J."/>
            <person name="Chevrette M.G."/>
            <person name="De Carvalho L.P.S."/>
            <person name="Shen B."/>
        </authorList>
    </citation>
    <scope>NUCLEOTIDE SEQUENCE [LARGE SCALE GENOMIC DNA]</scope>
    <source>
        <strain evidence="1 2">NPDC015755</strain>
    </source>
</reference>
<dbReference type="Proteomes" id="UP001603013">
    <property type="component" value="Unassembled WGS sequence"/>
</dbReference>
<proteinExistence type="predicted"/>
<gene>
    <name evidence="1" type="ORF">ACF05T_11695</name>
</gene>